<keyword evidence="6" id="KW-0175">Coiled coil</keyword>
<feature type="domain" description="PAS" evidence="8">
    <location>
        <begin position="119"/>
        <end position="168"/>
    </location>
</feature>
<keyword evidence="11" id="KW-1185">Reference proteome</keyword>
<dbReference type="PROSITE" id="PS00675">
    <property type="entry name" value="SIGMA54_INTERACT_1"/>
    <property type="match status" value="1"/>
</dbReference>
<gene>
    <name evidence="10" type="ORF">O3V59_20270</name>
</gene>
<dbReference type="AlphaFoldDB" id="A0A9X3TUT3"/>
<dbReference type="InterPro" id="IPR009057">
    <property type="entry name" value="Homeodomain-like_sf"/>
</dbReference>
<dbReference type="Proteomes" id="UP001151071">
    <property type="component" value="Unassembled WGS sequence"/>
</dbReference>
<dbReference type="PROSITE" id="PS50045">
    <property type="entry name" value="SIGMA54_INTERACT_4"/>
    <property type="match status" value="1"/>
</dbReference>
<keyword evidence="5" id="KW-0804">Transcription</keyword>
<dbReference type="InterPro" id="IPR058031">
    <property type="entry name" value="AAA_lid_NorR"/>
</dbReference>
<dbReference type="InterPro" id="IPR027417">
    <property type="entry name" value="P-loop_NTPase"/>
</dbReference>
<dbReference type="Gene3D" id="3.30.450.20">
    <property type="entry name" value="PAS domain"/>
    <property type="match status" value="1"/>
</dbReference>
<dbReference type="PROSITE" id="PS00688">
    <property type="entry name" value="SIGMA54_INTERACT_3"/>
    <property type="match status" value="1"/>
</dbReference>
<dbReference type="InterPro" id="IPR002078">
    <property type="entry name" value="Sigma_54_int"/>
</dbReference>
<dbReference type="InterPro" id="IPR035965">
    <property type="entry name" value="PAS-like_dom_sf"/>
</dbReference>
<dbReference type="InterPro" id="IPR025943">
    <property type="entry name" value="Sigma_54_int_dom_ATP-bd_2"/>
</dbReference>
<dbReference type="GO" id="GO:0005524">
    <property type="term" value="F:ATP binding"/>
    <property type="evidence" value="ECO:0007669"/>
    <property type="project" value="UniProtKB-KW"/>
</dbReference>
<dbReference type="Gene3D" id="1.10.10.60">
    <property type="entry name" value="Homeodomain-like"/>
    <property type="match status" value="1"/>
</dbReference>
<dbReference type="PANTHER" id="PTHR32071:SF57">
    <property type="entry name" value="C4-DICARBOXYLATE TRANSPORT TRANSCRIPTIONAL REGULATORY PROTEIN DCTD"/>
    <property type="match status" value="1"/>
</dbReference>
<dbReference type="Gene3D" id="1.10.8.60">
    <property type="match status" value="1"/>
</dbReference>
<organism evidence="10 11">
    <name type="scientific">Brevibacillus thermoruber</name>
    <dbReference type="NCBI Taxonomy" id="33942"/>
    <lineage>
        <taxon>Bacteria</taxon>
        <taxon>Bacillati</taxon>
        <taxon>Bacillota</taxon>
        <taxon>Bacilli</taxon>
        <taxon>Bacillales</taxon>
        <taxon>Paenibacillaceae</taxon>
        <taxon>Brevibacillus</taxon>
    </lineage>
</organism>
<keyword evidence="2" id="KW-0067">ATP-binding</keyword>
<evidence type="ECO:0000256" key="1">
    <source>
        <dbReference type="ARBA" id="ARBA00022741"/>
    </source>
</evidence>
<evidence type="ECO:0000256" key="3">
    <source>
        <dbReference type="ARBA" id="ARBA00023015"/>
    </source>
</evidence>
<dbReference type="SMART" id="SM00382">
    <property type="entry name" value="AAA"/>
    <property type="match status" value="1"/>
</dbReference>
<dbReference type="InterPro" id="IPR025944">
    <property type="entry name" value="Sigma_54_int_dom_CS"/>
</dbReference>
<dbReference type="Pfam" id="PF25601">
    <property type="entry name" value="AAA_lid_14"/>
    <property type="match status" value="1"/>
</dbReference>
<dbReference type="PROSITE" id="PS50113">
    <property type="entry name" value="PAC"/>
    <property type="match status" value="1"/>
</dbReference>
<evidence type="ECO:0000256" key="6">
    <source>
        <dbReference type="SAM" id="Coils"/>
    </source>
</evidence>
<dbReference type="PANTHER" id="PTHR32071">
    <property type="entry name" value="TRANSCRIPTIONAL REGULATORY PROTEIN"/>
    <property type="match status" value="1"/>
</dbReference>
<evidence type="ECO:0000256" key="2">
    <source>
        <dbReference type="ARBA" id="ARBA00022840"/>
    </source>
</evidence>
<dbReference type="PROSITE" id="PS00676">
    <property type="entry name" value="SIGMA54_INTERACT_2"/>
    <property type="match status" value="1"/>
</dbReference>
<dbReference type="FunFam" id="3.40.50.300:FF:000006">
    <property type="entry name" value="DNA-binding transcriptional regulator NtrC"/>
    <property type="match status" value="1"/>
</dbReference>
<dbReference type="GO" id="GO:0003677">
    <property type="term" value="F:DNA binding"/>
    <property type="evidence" value="ECO:0007669"/>
    <property type="project" value="UniProtKB-KW"/>
</dbReference>
<keyword evidence="4" id="KW-0238">DNA-binding</keyword>
<name>A0A9X3TUT3_9BACL</name>
<feature type="domain" description="Sigma-54 factor interaction" evidence="7">
    <location>
        <begin position="265"/>
        <end position="494"/>
    </location>
</feature>
<keyword evidence="3" id="KW-0805">Transcription regulation</keyword>
<dbReference type="SUPFAM" id="SSF46689">
    <property type="entry name" value="Homeodomain-like"/>
    <property type="match status" value="1"/>
</dbReference>
<evidence type="ECO:0000313" key="10">
    <source>
        <dbReference type="EMBL" id="MDA5110680.1"/>
    </source>
</evidence>
<dbReference type="InterPro" id="IPR003593">
    <property type="entry name" value="AAA+_ATPase"/>
</dbReference>
<evidence type="ECO:0000259" key="9">
    <source>
        <dbReference type="PROSITE" id="PS50113"/>
    </source>
</evidence>
<dbReference type="CDD" id="cd00009">
    <property type="entry name" value="AAA"/>
    <property type="match status" value="1"/>
</dbReference>
<keyword evidence="1" id="KW-0547">Nucleotide-binding</keyword>
<dbReference type="Pfam" id="PF00158">
    <property type="entry name" value="Sigma54_activat"/>
    <property type="match status" value="1"/>
</dbReference>
<protein>
    <submittedName>
        <fullName evidence="10">Sigma 54-interacting transcriptional regulator</fullName>
    </submittedName>
</protein>
<accession>A0A9X3TUT3</accession>
<dbReference type="GO" id="GO:0006355">
    <property type="term" value="P:regulation of DNA-templated transcription"/>
    <property type="evidence" value="ECO:0007669"/>
    <property type="project" value="InterPro"/>
</dbReference>
<dbReference type="PROSITE" id="PS50112">
    <property type="entry name" value="PAS"/>
    <property type="match status" value="1"/>
</dbReference>
<evidence type="ECO:0000256" key="4">
    <source>
        <dbReference type="ARBA" id="ARBA00023125"/>
    </source>
</evidence>
<feature type="domain" description="PAC" evidence="9">
    <location>
        <begin position="187"/>
        <end position="239"/>
    </location>
</feature>
<evidence type="ECO:0000313" key="11">
    <source>
        <dbReference type="Proteomes" id="UP001151071"/>
    </source>
</evidence>
<dbReference type="SUPFAM" id="SSF55785">
    <property type="entry name" value="PYP-like sensor domain (PAS domain)"/>
    <property type="match status" value="1"/>
</dbReference>
<comment type="caution">
    <text evidence="10">The sequence shown here is derived from an EMBL/GenBank/DDBJ whole genome shotgun (WGS) entry which is preliminary data.</text>
</comment>
<proteinExistence type="predicted"/>
<evidence type="ECO:0000256" key="5">
    <source>
        <dbReference type="ARBA" id="ARBA00023163"/>
    </source>
</evidence>
<dbReference type="NCBIfam" id="TIGR00229">
    <property type="entry name" value="sensory_box"/>
    <property type="match status" value="1"/>
</dbReference>
<reference evidence="10" key="1">
    <citation type="submission" date="2022-12" db="EMBL/GenBank/DDBJ databases">
        <title>Draft genome sequence of the thermophilic strain Brevibacillus thermoruber HT42, isolated from Los Humeros, Puebla, Mexico, with biotechnological potential.</title>
        <authorList>
            <person name="Lara Sanchez J."/>
            <person name="Solis Palacios R."/>
            <person name="Bustos Baena A.S."/>
            <person name="Ruz Baez A.E."/>
            <person name="Espinosa Luna G."/>
            <person name="Oliart Ros R.M."/>
        </authorList>
    </citation>
    <scope>NUCLEOTIDE SEQUENCE</scope>
    <source>
        <strain evidence="10">HT42</strain>
    </source>
</reference>
<dbReference type="InterPro" id="IPR000700">
    <property type="entry name" value="PAS-assoc_C"/>
</dbReference>
<feature type="coiled-coil region" evidence="6">
    <location>
        <begin position="230"/>
        <end position="257"/>
    </location>
</feature>
<dbReference type="InterPro" id="IPR025662">
    <property type="entry name" value="Sigma_54_int_dom_ATP-bd_1"/>
</dbReference>
<dbReference type="InterPro" id="IPR000014">
    <property type="entry name" value="PAS"/>
</dbReference>
<evidence type="ECO:0000259" key="8">
    <source>
        <dbReference type="PROSITE" id="PS50112"/>
    </source>
</evidence>
<dbReference type="EMBL" id="JAPYYP010000038">
    <property type="protein sequence ID" value="MDA5110680.1"/>
    <property type="molecule type" value="Genomic_DNA"/>
</dbReference>
<sequence>MAAIYDDFVIVEHPVTVEEALKQVHGSGARLLVVRSREEIVGVCDAHGLLLQLGKGTTELACSEPFAVVDEEALFQQRPDQASFWLIQNDRGEIIGWLDAVTMENVLMKRKLSQDVTELTKDLEAIVDSIYDEILVVDATGTILRVSNRSANNLWGVHLSTVVGKNILDLEEKGWFKPSVTRKVLEEKRKISIVQQNRFGRKILAVGNPIFNKKRQLERIVIASRDITEVTELKNELQRAKSLTQKYKEEIDELRNHQFVAVNEVIYRSEAMARVMEQVKRIALVESTVILYGESGVGKELIANAIHNSSARREKPFVKINCGAIPENLLESELFGYEKGAFSGASLQGKKGLFELAHEGTLFLDEIAEMPLNLQVKLLRALQEREILKVGGTRPIPVDVRIIAATNKNLEEMVQRGQFREDLYYRLHVIPLYIPALRERIEDVEPLVYAFLEKFNKKFSTRKYFSEDAIDMLNAYHWPGNVRQLQNVIERAMVISPGNLITANELTSILSHRAEKDQPPVQVNRIIPLKEAVELTESQLIQLALAKYKTITKVAEVLEVSQPTLSRRFQKISRNRKQETKP</sequence>
<dbReference type="Gene3D" id="3.40.50.300">
    <property type="entry name" value="P-loop containing nucleotide triphosphate hydrolases"/>
    <property type="match status" value="1"/>
</dbReference>
<dbReference type="RefSeq" id="WP_271140901.1">
    <property type="nucleotide sequence ID" value="NZ_JAPYYP010000038.1"/>
</dbReference>
<evidence type="ECO:0000259" key="7">
    <source>
        <dbReference type="PROSITE" id="PS50045"/>
    </source>
</evidence>
<dbReference type="SUPFAM" id="SSF52540">
    <property type="entry name" value="P-loop containing nucleoside triphosphate hydrolases"/>
    <property type="match status" value="1"/>
</dbReference>